<name>A0A1C7LSV1_GRIFR</name>
<evidence type="ECO:0000313" key="1">
    <source>
        <dbReference type="EMBL" id="OBZ65874.1"/>
    </source>
</evidence>
<proteinExistence type="predicted"/>
<gene>
    <name evidence="1" type="ORF">A0H81_14103</name>
</gene>
<evidence type="ECO:0000313" key="2">
    <source>
        <dbReference type="Proteomes" id="UP000092993"/>
    </source>
</evidence>
<reference evidence="1 2" key="1">
    <citation type="submission" date="2016-03" db="EMBL/GenBank/DDBJ databases">
        <title>Whole genome sequencing of Grifola frondosa 9006-11.</title>
        <authorList>
            <person name="Min B."/>
            <person name="Park H."/>
            <person name="Kim J.-G."/>
            <person name="Cho H."/>
            <person name="Oh Y.-L."/>
            <person name="Kong W.-S."/>
            <person name="Choi I.-G."/>
        </authorList>
    </citation>
    <scope>NUCLEOTIDE SEQUENCE [LARGE SCALE GENOMIC DNA]</scope>
    <source>
        <strain evidence="1 2">9006-11</strain>
    </source>
</reference>
<protein>
    <submittedName>
        <fullName evidence="1">Uncharacterized protein</fullName>
    </submittedName>
</protein>
<organism evidence="1 2">
    <name type="scientific">Grifola frondosa</name>
    <name type="common">Maitake</name>
    <name type="synonym">Polyporus frondosus</name>
    <dbReference type="NCBI Taxonomy" id="5627"/>
    <lineage>
        <taxon>Eukaryota</taxon>
        <taxon>Fungi</taxon>
        <taxon>Dikarya</taxon>
        <taxon>Basidiomycota</taxon>
        <taxon>Agaricomycotina</taxon>
        <taxon>Agaricomycetes</taxon>
        <taxon>Polyporales</taxon>
        <taxon>Grifolaceae</taxon>
        <taxon>Grifola</taxon>
    </lineage>
</organism>
<dbReference type="Proteomes" id="UP000092993">
    <property type="component" value="Unassembled WGS sequence"/>
</dbReference>
<accession>A0A1C7LSV1</accession>
<keyword evidence="2" id="KW-1185">Reference proteome</keyword>
<dbReference type="AlphaFoldDB" id="A0A1C7LSV1"/>
<sequence>MKRNILNPHLVSGIQVALAATSINRVCIILPISGVQFLPESTWRMRSQISSTCEIVCAFQCRRWHRFDFRSGYQAYYCAFILHSFSELPLSLPIEMRLSSLTACTSASEQVGQIEMPYSRSIVERHAHSERTFCVIQHLPSQRMVMAKWWRFWDKITPTTTLTVLGVFPCNAPPILHTLAQTGHCVKLRDAGCCFQQMPDNNVFSGCLPVPVMWVYLAWPTASHHSSASVQSLRNSFNI</sequence>
<comment type="caution">
    <text evidence="1">The sequence shown here is derived from an EMBL/GenBank/DDBJ whole genome shotgun (WGS) entry which is preliminary data.</text>
</comment>
<dbReference type="EMBL" id="LUGG01000038">
    <property type="protein sequence ID" value="OBZ65874.1"/>
    <property type="molecule type" value="Genomic_DNA"/>
</dbReference>